<keyword evidence="5" id="KW-0472">Membrane</keyword>
<name>A0ABW4LXJ8_9HYPH</name>
<dbReference type="InterPro" id="IPR003660">
    <property type="entry name" value="HAMP_dom"/>
</dbReference>
<comment type="caution">
    <text evidence="8">The sequence shown here is derived from an EMBL/GenBank/DDBJ whole genome shotgun (WGS) entry which is preliminary data.</text>
</comment>
<evidence type="ECO:0000256" key="3">
    <source>
        <dbReference type="PROSITE-ProRule" id="PRU00284"/>
    </source>
</evidence>
<evidence type="ECO:0000313" key="9">
    <source>
        <dbReference type="Proteomes" id="UP001597322"/>
    </source>
</evidence>
<dbReference type="SMART" id="SM00283">
    <property type="entry name" value="MA"/>
    <property type="match status" value="1"/>
</dbReference>
<organism evidence="8 9">
    <name type="scientific">Rhizobium helianthi</name>
    <dbReference type="NCBI Taxonomy" id="1132695"/>
    <lineage>
        <taxon>Bacteria</taxon>
        <taxon>Pseudomonadati</taxon>
        <taxon>Pseudomonadota</taxon>
        <taxon>Alphaproteobacteria</taxon>
        <taxon>Hyphomicrobiales</taxon>
        <taxon>Rhizobiaceae</taxon>
        <taxon>Rhizobium/Agrobacterium group</taxon>
        <taxon>Rhizobium</taxon>
    </lineage>
</organism>
<feature type="transmembrane region" description="Helical" evidence="5">
    <location>
        <begin position="12"/>
        <end position="33"/>
    </location>
</feature>
<feature type="domain" description="HAMP" evidence="7">
    <location>
        <begin position="292"/>
        <end position="344"/>
    </location>
</feature>
<proteinExistence type="inferred from homology"/>
<reference evidence="9" key="1">
    <citation type="journal article" date="2019" name="Int. J. Syst. Evol. Microbiol.">
        <title>The Global Catalogue of Microorganisms (GCM) 10K type strain sequencing project: providing services to taxonomists for standard genome sequencing and annotation.</title>
        <authorList>
            <consortium name="The Broad Institute Genomics Platform"/>
            <consortium name="The Broad Institute Genome Sequencing Center for Infectious Disease"/>
            <person name="Wu L."/>
            <person name="Ma J."/>
        </authorList>
    </citation>
    <scope>NUCLEOTIDE SEQUENCE [LARGE SCALE GENOMIC DNA]</scope>
    <source>
        <strain evidence="9">CG52</strain>
    </source>
</reference>
<evidence type="ECO:0000256" key="4">
    <source>
        <dbReference type="SAM" id="MobiDB-lite"/>
    </source>
</evidence>
<keyword evidence="5" id="KW-1133">Transmembrane helix</keyword>
<keyword evidence="3" id="KW-0807">Transducer</keyword>
<comment type="similarity">
    <text evidence="2">Belongs to the methyl-accepting chemotaxis (MCP) protein family.</text>
</comment>
<dbReference type="PANTHER" id="PTHR43531:SF11">
    <property type="entry name" value="METHYL-ACCEPTING CHEMOTAXIS PROTEIN 3"/>
    <property type="match status" value="1"/>
</dbReference>
<protein>
    <submittedName>
        <fullName evidence="8">Methyl-accepting chemotaxis protein</fullName>
    </submittedName>
</protein>
<feature type="transmembrane region" description="Helical" evidence="5">
    <location>
        <begin position="191"/>
        <end position="214"/>
    </location>
</feature>
<dbReference type="SUPFAM" id="SSF158472">
    <property type="entry name" value="HAMP domain-like"/>
    <property type="match status" value="1"/>
</dbReference>
<evidence type="ECO:0000259" key="7">
    <source>
        <dbReference type="PROSITE" id="PS50885"/>
    </source>
</evidence>
<evidence type="ECO:0000313" key="8">
    <source>
        <dbReference type="EMBL" id="MFD1743902.1"/>
    </source>
</evidence>
<dbReference type="PROSITE" id="PS50111">
    <property type="entry name" value="CHEMOTAXIS_TRANSDUC_2"/>
    <property type="match status" value="1"/>
</dbReference>
<dbReference type="SMART" id="SM00304">
    <property type="entry name" value="HAMP"/>
    <property type="match status" value="2"/>
</dbReference>
<dbReference type="InterPro" id="IPR051310">
    <property type="entry name" value="MCP_chemotaxis"/>
</dbReference>
<keyword evidence="1" id="KW-0145">Chemotaxis</keyword>
<feature type="domain" description="HAMP" evidence="7">
    <location>
        <begin position="211"/>
        <end position="264"/>
    </location>
</feature>
<dbReference type="Gene3D" id="1.10.287.950">
    <property type="entry name" value="Methyl-accepting chemotaxis protein"/>
    <property type="match status" value="1"/>
</dbReference>
<dbReference type="RefSeq" id="WP_377394888.1">
    <property type="nucleotide sequence ID" value="NZ_JBHUEQ010000002.1"/>
</dbReference>
<dbReference type="InterPro" id="IPR004089">
    <property type="entry name" value="MCPsignal_dom"/>
</dbReference>
<dbReference type="Pfam" id="PF00015">
    <property type="entry name" value="MCPsignal"/>
    <property type="match status" value="1"/>
</dbReference>
<evidence type="ECO:0000259" key="6">
    <source>
        <dbReference type="PROSITE" id="PS50111"/>
    </source>
</evidence>
<feature type="region of interest" description="Disordered" evidence="4">
    <location>
        <begin position="596"/>
        <end position="623"/>
    </location>
</feature>
<feature type="domain" description="Methyl-accepting transducer" evidence="6">
    <location>
        <begin position="349"/>
        <end position="578"/>
    </location>
</feature>
<evidence type="ECO:0000256" key="2">
    <source>
        <dbReference type="ARBA" id="ARBA00029447"/>
    </source>
</evidence>
<sequence>MKFLNNIKIKTKIQMLIVPMALMGAGAVGYISMQYKDSVTKYYSFVTEDSVAASELFRATTNVINAPYSVYQMLHADGSVDSAAVKKSYDDAKSTLVTRMDKAAKLTPEIASELTAFKTRAIEIFALSDQAVAAIADGNKDKATKLLAQADNLANRWREDMRGFNNKKVADLAQEGGSLNDGAMSTITSTLVGVSALFIGFIALASFLSGRGITQPLERLRERMTALAGGKTEEEVPGLDRGDEVGQMAQAVGVFRDNALAQARLEADAAASRSMTENERRANEEQRARNAAEVQFAVDNLANALQRLSDGDVAFRIDQPFAGQLDVVRGNYNASAQKLQDALVRVAQNARAIDAGANEIRGAADDLAKRTEQQAASVEETAAALEQITTAVKDSTSRAQEAGALVSRTKDEAERSGEVVRRAVVAMEQIEKSSSEISNIISVIDEIAFQTNLLALNAGVEAARAGEAGKGFAVVAQEVRELAQRSASAAKDIKTLINASNEHVESGVSLVGQTGEALTKIASEVLEINRHVTAIVEAAHEQSSGLQQINTSVNHMDQDTQKNAAMVEESNAASHALAKESASLAQLLSQFNLGTGQTSAASAPAPAPRSVRETERPAVSPARKLGNRVAAAFSGNAALATSKENWEEF</sequence>
<dbReference type="SUPFAM" id="SSF58104">
    <property type="entry name" value="Methyl-accepting chemotaxis protein (MCP) signaling domain"/>
    <property type="match status" value="1"/>
</dbReference>
<dbReference type="Proteomes" id="UP001597322">
    <property type="component" value="Unassembled WGS sequence"/>
</dbReference>
<dbReference type="CDD" id="cd06225">
    <property type="entry name" value="HAMP"/>
    <property type="match status" value="1"/>
</dbReference>
<evidence type="ECO:0000256" key="5">
    <source>
        <dbReference type="SAM" id="Phobius"/>
    </source>
</evidence>
<keyword evidence="5" id="KW-0812">Transmembrane</keyword>
<keyword evidence="9" id="KW-1185">Reference proteome</keyword>
<dbReference type="EMBL" id="JBHUEQ010000002">
    <property type="protein sequence ID" value="MFD1743902.1"/>
    <property type="molecule type" value="Genomic_DNA"/>
</dbReference>
<dbReference type="CDD" id="cd11386">
    <property type="entry name" value="MCP_signal"/>
    <property type="match status" value="1"/>
</dbReference>
<dbReference type="PANTHER" id="PTHR43531">
    <property type="entry name" value="PROTEIN ICFG"/>
    <property type="match status" value="1"/>
</dbReference>
<evidence type="ECO:0000256" key="1">
    <source>
        <dbReference type="ARBA" id="ARBA00022500"/>
    </source>
</evidence>
<gene>
    <name evidence="8" type="ORF">ACFSE1_00345</name>
</gene>
<dbReference type="Pfam" id="PF00672">
    <property type="entry name" value="HAMP"/>
    <property type="match status" value="1"/>
</dbReference>
<dbReference type="Gene3D" id="1.10.8.500">
    <property type="entry name" value="HAMP domain in histidine kinase"/>
    <property type="match status" value="1"/>
</dbReference>
<accession>A0ABW4LXJ8</accession>
<dbReference type="PROSITE" id="PS50885">
    <property type="entry name" value="HAMP"/>
    <property type="match status" value="2"/>
</dbReference>